<dbReference type="PANTHER" id="PTHR37422">
    <property type="entry name" value="TEICHURONIC ACID BIOSYNTHESIS PROTEIN TUAE"/>
    <property type="match status" value="1"/>
</dbReference>
<dbReference type="InterPro" id="IPR051533">
    <property type="entry name" value="WaaL-like"/>
</dbReference>
<feature type="transmembrane region" description="Helical" evidence="2">
    <location>
        <begin position="247"/>
        <end position="264"/>
    </location>
</feature>
<dbReference type="EMBL" id="PCYK01000007">
    <property type="protein sequence ID" value="PIR46172.1"/>
    <property type="molecule type" value="Genomic_DNA"/>
</dbReference>
<feature type="transmembrane region" description="Helical" evidence="2">
    <location>
        <begin position="119"/>
        <end position="137"/>
    </location>
</feature>
<dbReference type="Gene3D" id="1.25.40.10">
    <property type="entry name" value="Tetratricopeptide repeat domain"/>
    <property type="match status" value="1"/>
</dbReference>
<proteinExistence type="predicted"/>
<dbReference type="PROSITE" id="PS50293">
    <property type="entry name" value="TPR_REGION"/>
    <property type="match status" value="1"/>
</dbReference>
<dbReference type="PROSITE" id="PS50005">
    <property type="entry name" value="TPR"/>
    <property type="match status" value="2"/>
</dbReference>
<feature type="transmembrane region" description="Helical" evidence="2">
    <location>
        <begin position="451"/>
        <end position="473"/>
    </location>
</feature>
<feature type="transmembrane region" description="Helical" evidence="2">
    <location>
        <begin position="284"/>
        <end position="302"/>
    </location>
</feature>
<dbReference type="Proteomes" id="UP000230431">
    <property type="component" value="Unassembled WGS sequence"/>
</dbReference>
<keyword evidence="2" id="KW-0812">Transmembrane</keyword>
<sequence length="794" mass="88598">MPKPILNFMEHRQTDQSTEGLLDRFAFWALVVLSLALPIIVLPSLGASPGIAKLLATTLVVITVTLTWSLARLRQGWLVLPRSPVLAGGLLVVALSAISAAWSGAWRQSFLGFGSEPDTVSALVIALLFLIWAGIYFRTRQRLLGIYLGLLFSALALFLAEILAVLILNFDLWPAARTAVSLTVNGLSGSLIGKWHDFGVYAGLVVVLSLVMLEFFSFKRISWLRWLVWVILILALVMTAAINYSTIWVVLGLVGVLILIYKIFYWGSDFSSPRSEGRSWRRRIFWPSFLVIVVAVVSLIFLNENRLGHRLGEFRERLGVTVMEVKPSWRGTWQIANQTLSQDPKHFWFGAGPSRFVDQWVRYKPATVNQTEFWNTDFRFGVGFLPSMLVTSGVLGLSAWLFFLGTILVYGFRSIFDPKQDRNTRAFLLFSWLGTVYLWLFALIYAPGNGLLLLTFFLTGLFGAVLIATGLVRERKVVFADKSRFGLAITALLILLMLGSIFAGYLAIRKGSSLKAYQTGLMALAGSRNDLTAARTAMARAHRLNAQDAYLRALSELDLALATNRLNRIEEPTEADWRSFSQQVGQAVASAKGAVAFNAQNYLNWLVLGRIYGALIPLGLDGVYEQSLAALTEARKLNPTNPSIPLDYFAQLAISRQDLAKAREDVAQALAIKPNYWPAILLLAQIEAIENRPDLAAKRLEQFLTAWPQYLDAGAYFQLGYFEYQAGDYRSAVVTLERALGLSPHFADAKYFLGLSLVKLGRNEEALRQFREVKISNPDRLDLDRLISELATEE</sequence>
<keyword evidence="2" id="KW-0472">Membrane</keyword>
<feature type="transmembrane region" description="Helical" evidence="2">
    <location>
        <begin position="85"/>
        <end position="107"/>
    </location>
</feature>
<dbReference type="Pfam" id="PF14559">
    <property type="entry name" value="TPR_19"/>
    <property type="match status" value="1"/>
</dbReference>
<evidence type="ECO:0000256" key="2">
    <source>
        <dbReference type="SAM" id="Phobius"/>
    </source>
</evidence>
<feature type="repeat" description="TPR" evidence="1">
    <location>
        <begin position="713"/>
        <end position="746"/>
    </location>
</feature>
<keyword evidence="2" id="KW-1133">Transmembrane helix</keyword>
<feature type="transmembrane region" description="Helical" evidence="2">
    <location>
        <begin position="21"/>
        <end position="42"/>
    </location>
</feature>
<dbReference type="SUPFAM" id="SSF48452">
    <property type="entry name" value="TPR-like"/>
    <property type="match status" value="1"/>
</dbReference>
<evidence type="ECO:0000313" key="4">
    <source>
        <dbReference type="Proteomes" id="UP000230431"/>
    </source>
</evidence>
<reference evidence="3 4" key="1">
    <citation type="submission" date="2017-09" db="EMBL/GenBank/DDBJ databases">
        <title>Depth-based differentiation of microbial function through sediment-hosted aquifers and enrichment of novel symbionts in the deep terrestrial subsurface.</title>
        <authorList>
            <person name="Probst A.J."/>
            <person name="Ladd B."/>
            <person name="Jarett J.K."/>
            <person name="Geller-Mcgrath D.E."/>
            <person name="Sieber C.M."/>
            <person name="Emerson J.B."/>
            <person name="Anantharaman K."/>
            <person name="Thomas B.C."/>
            <person name="Malmstrom R."/>
            <person name="Stieglmeier M."/>
            <person name="Klingl A."/>
            <person name="Woyke T."/>
            <person name="Ryan C.M."/>
            <person name="Banfield J.F."/>
        </authorList>
    </citation>
    <scope>NUCLEOTIDE SEQUENCE [LARGE SCALE GENOMIC DNA]</scope>
    <source>
        <strain evidence="3">CG10_big_fil_rev_8_21_14_0_10_49_38</strain>
    </source>
</reference>
<feature type="transmembrane region" description="Helical" evidence="2">
    <location>
        <begin position="424"/>
        <end position="445"/>
    </location>
</feature>
<protein>
    <submittedName>
        <fullName evidence="3">Uncharacterized protein</fullName>
    </submittedName>
</protein>
<feature type="repeat" description="TPR" evidence="1">
    <location>
        <begin position="747"/>
        <end position="780"/>
    </location>
</feature>
<name>A0A2H0RHZ1_9BACT</name>
<feature type="transmembrane region" description="Helical" evidence="2">
    <location>
        <begin position="54"/>
        <end position="73"/>
    </location>
</feature>
<dbReference type="AlphaFoldDB" id="A0A2H0RHZ1"/>
<dbReference type="SMART" id="SM00028">
    <property type="entry name" value="TPR"/>
    <property type="match status" value="4"/>
</dbReference>
<evidence type="ECO:0000256" key="1">
    <source>
        <dbReference type="PROSITE-ProRule" id="PRU00339"/>
    </source>
</evidence>
<feature type="transmembrane region" description="Helical" evidence="2">
    <location>
        <begin position="223"/>
        <end position="241"/>
    </location>
</feature>
<gene>
    <name evidence="3" type="ORF">COV08_01125</name>
</gene>
<feature type="transmembrane region" description="Helical" evidence="2">
    <location>
        <begin position="144"/>
        <end position="168"/>
    </location>
</feature>
<evidence type="ECO:0000313" key="3">
    <source>
        <dbReference type="EMBL" id="PIR46172.1"/>
    </source>
</evidence>
<dbReference type="PANTHER" id="PTHR37422:SF13">
    <property type="entry name" value="LIPOPOLYSACCHARIDE BIOSYNTHESIS PROTEIN PA4999-RELATED"/>
    <property type="match status" value="1"/>
</dbReference>
<feature type="transmembrane region" description="Helical" evidence="2">
    <location>
        <begin position="388"/>
        <end position="412"/>
    </location>
</feature>
<dbReference type="InterPro" id="IPR019734">
    <property type="entry name" value="TPR_rpt"/>
</dbReference>
<accession>A0A2H0RHZ1</accession>
<keyword evidence="1" id="KW-0802">TPR repeat</keyword>
<feature type="transmembrane region" description="Helical" evidence="2">
    <location>
        <begin position="198"/>
        <end position="216"/>
    </location>
</feature>
<comment type="caution">
    <text evidence="3">The sequence shown here is derived from an EMBL/GenBank/DDBJ whole genome shotgun (WGS) entry which is preliminary data.</text>
</comment>
<feature type="transmembrane region" description="Helical" evidence="2">
    <location>
        <begin position="485"/>
        <end position="508"/>
    </location>
</feature>
<dbReference type="InterPro" id="IPR011990">
    <property type="entry name" value="TPR-like_helical_dom_sf"/>
</dbReference>
<organism evidence="3 4">
    <name type="scientific">Candidatus Vogelbacteria bacterium CG10_big_fil_rev_8_21_14_0_10_49_38</name>
    <dbReference type="NCBI Taxonomy" id="1975043"/>
    <lineage>
        <taxon>Bacteria</taxon>
        <taxon>Candidatus Vogeliibacteriota</taxon>
    </lineage>
</organism>